<feature type="signal peptide" evidence="1">
    <location>
        <begin position="1"/>
        <end position="23"/>
    </location>
</feature>
<dbReference type="EnsemblPlants" id="Bo21625s010.1">
    <property type="protein sequence ID" value="Bo21625s010.1"/>
    <property type="gene ID" value="Bo21625s010"/>
</dbReference>
<keyword evidence="4" id="KW-1185">Reference proteome</keyword>
<evidence type="ECO:0000313" key="4">
    <source>
        <dbReference type="Proteomes" id="UP000032141"/>
    </source>
</evidence>
<reference evidence="3" key="1">
    <citation type="journal article" date="2014" name="Genome Biol.">
        <title>Transcriptome and methylome profiling reveals relics of genome dominance in the mesopolyploid Brassica oleracea.</title>
        <authorList>
            <person name="Parkin I.A."/>
            <person name="Koh C."/>
            <person name="Tang H."/>
            <person name="Robinson S.J."/>
            <person name="Kagale S."/>
            <person name="Clarke W.E."/>
            <person name="Town C.D."/>
            <person name="Nixon J."/>
            <person name="Krishnakumar V."/>
            <person name="Bidwell S.L."/>
            <person name="Denoeud F."/>
            <person name="Belcram H."/>
            <person name="Links M.G."/>
            <person name="Just J."/>
            <person name="Clarke C."/>
            <person name="Bender T."/>
            <person name="Huebert T."/>
            <person name="Mason A.S."/>
            <person name="Pires J.C."/>
            <person name="Barker G."/>
            <person name="Moore J."/>
            <person name="Walley P.G."/>
            <person name="Manoli S."/>
            <person name="Batley J."/>
            <person name="Edwards D."/>
            <person name="Nelson M.N."/>
            <person name="Wang X."/>
            <person name="Paterson A.H."/>
            <person name="King G."/>
            <person name="Bancroft I."/>
            <person name="Chalhoub B."/>
            <person name="Sharpe A.G."/>
        </authorList>
    </citation>
    <scope>NUCLEOTIDE SEQUENCE [LARGE SCALE GENOMIC DNA]</scope>
    <source>
        <strain evidence="3">cv. TO1000</strain>
    </source>
</reference>
<keyword evidence="1" id="KW-0732">Signal</keyword>
<dbReference type="PANTHER" id="PTHR23272:SF187">
    <property type="entry name" value="AC9 TRANSPOSASE-RELATED"/>
    <property type="match status" value="1"/>
</dbReference>
<dbReference type="eggNOG" id="KOG1121">
    <property type="taxonomic scope" value="Eukaryota"/>
</dbReference>
<dbReference type="Proteomes" id="UP000032141">
    <property type="component" value="Unassembled WGS sequence"/>
</dbReference>
<reference evidence="3" key="2">
    <citation type="submission" date="2015-06" db="UniProtKB">
        <authorList>
            <consortium name="EnsemblPlants"/>
        </authorList>
    </citation>
    <scope>IDENTIFICATION</scope>
</reference>
<name>A0A0D3AGG3_BRAOL</name>
<organism evidence="3 4">
    <name type="scientific">Brassica oleracea var. oleracea</name>
    <dbReference type="NCBI Taxonomy" id="109376"/>
    <lineage>
        <taxon>Eukaryota</taxon>
        <taxon>Viridiplantae</taxon>
        <taxon>Streptophyta</taxon>
        <taxon>Embryophyta</taxon>
        <taxon>Tracheophyta</taxon>
        <taxon>Spermatophyta</taxon>
        <taxon>Magnoliopsida</taxon>
        <taxon>eudicotyledons</taxon>
        <taxon>Gunneridae</taxon>
        <taxon>Pentapetalae</taxon>
        <taxon>rosids</taxon>
        <taxon>malvids</taxon>
        <taxon>Brassicales</taxon>
        <taxon>Brassicaceae</taxon>
        <taxon>Brassiceae</taxon>
        <taxon>Brassica</taxon>
    </lineage>
</organism>
<evidence type="ECO:0000313" key="3">
    <source>
        <dbReference type="EnsemblPlants" id="Bo21625s010.1"/>
    </source>
</evidence>
<dbReference type="PANTHER" id="PTHR23272">
    <property type="entry name" value="BED FINGER-RELATED"/>
    <property type="match status" value="1"/>
</dbReference>
<protein>
    <recommendedName>
        <fullName evidence="2">hAT-like transposase RNase-H fold domain-containing protein</fullName>
    </recommendedName>
</protein>
<evidence type="ECO:0000259" key="2">
    <source>
        <dbReference type="Pfam" id="PF14372"/>
    </source>
</evidence>
<dbReference type="GO" id="GO:0003677">
    <property type="term" value="F:DNA binding"/>
    <property type="evidence" value="ECO:0007669"/>
    <property type="project" value="InterPro"/>
</dbReference>
<evidence type="ECO:0000256" key="1">
    <source>
        <dbReference type="SAM" id="SignalP"/>
    </source>
</evidence>
<accession>A0A0D3AGG3</accession>
<dbReference type="InterPro" id="IPR025525">
    <property type="entry name" value="hAT-like_transposase_RNase-H"/>
</dbReference>
<proteinExistence type="predicted"/>
<dbReference type="Pfam" id="PF14372">
    <property type="entry name" value="hAT-like_RNase-H"/>
    <property type="match status" value="1"/>
</dbReference>
<dbReference type="AlphaFoldDB" id="A0A0D3AGG3"/>
<feature type="domain" description="hAT-like transposase RNase-H fold" evidence="2">
    <location>
        <begin position="28"/>
        <end position="104"/>
    </location>
</feature>
<dbReference type="Gramene" id="Bo21625s010.1">
    <property type="protein sequence ID" value="Bo21625s010.1"/>
    <property type="gene ID" value="Bo21625s010"/>
</dbReference>
<dbReference type="HOGENOM" id="CLU_2243395_0_0_1"/>
<feature type="chain" id="PRO_5002257632" description="hAT-like transposase RNase-H fold domain-containing protein" evidence="1">
    <location>
        <begin position="24"/>
        <end position="105"/>
    </location>
</feature>
<sequence>DWSAVEKLKRFLIIFSNSTLVVSASTSVNSYKCYGEIVTIERNLTALANSFDPELKVKASEMLQKFLKYWDGIKSVNRMLILAMVFDPRNKMQFAKLCFEKLYEK</sequence>